<dbReference type="GO" id="GO:0000287">
    <property type="term" value="F:magnesium ion binding"/>
    <property type="evidence" value="ECO:0007669"/>
    <property type="project" value="InterPro"/>
</dbReference>
<dbReference type="GO" id="GO:0002189">
    <property type="term" value="C:ribose phosphate diphosphokinase complex"/>
    <property type="evidence" value="ECO:0007669"/>
    <property type="project" value="TreeGrafter"/>
</dbReference>
<evidence type="ECO:0000256" key="1">
    <source>
        <dbReference type="ARBA" id="ARBA00006478"/>
    </source>
</evidence>
<dbReference type="PANTHER" id="PTHR10210">
    <property type="entry name" value="RIBOSE-PHOSPHATE DIPHOSPHOKINASE FAMILY MEMBER"/>
    <property type="match status" value="1"/>
</dbReference>
<evidence type="ECO:0000313" key="4">
    <source>
        <dbReference type="Proteomes" id="UP001408789"/>
    </source>
</evidence>
<gene>
    <name evidence="3" type="ORF">SSX86_014312</name>
</gene>
<dbReference type="PANTHER" id="PTHR10210:SF41">
    <property type="entry name" value="RIBOSE-PHOSPHATE PYROPHOSPHOKINASE 1, CHLOROPLASTIC"/>
    <property type="match status" value="1"/>
</dbReference>
<dbReference type="InterPro" id="IPR029057">
    <property type="entry name" value="PRTase-like"/>
</dbReference>
<accession>A0AAP0GXI5</accession>
<evidence type="ECO:0000256" key="2">
    <source>
        <dbReference type="ARBA" id="ARBA00022842"/>
    </source>
</evidence>
<sequence>MLEMFYDDNHLFGDLSNIPYAMIKSASILLTRWIEGTRTTLEKLRDERQAKIDVLKERAIYYITQQLIQVKVTMTLSTSVAASGGLVPMASHQICLELWLALSLLTDALALVGQKNADFGEKGQKGATVKHVNSYVSTQVNSIPTTVSGNASPRKPYVLLQGRESISAKVVANFITEACTDRVLAYDLHSGQSMGYFDIPVDHVYCQPVILDYHASKSICSSDLVVVSPDASIFATLINASINVGKFSCGTIDGPHFT</sequence>
<dbReference type="GO" id="GO:0005737">
    <property type="term" value="C:cytoplasm"/>
    <property type="evidence" value="ECO:0007669"/>
    <property type="project" value="TreeGrafter"/>
</dbReference>
<keyword evidence="4" id="KW-1185">Reference proteome</keyword>
<dbReference type="InterPro" id="IPR005946">
    <property type="entry name" value="Rib-P_diPkinase"/>
</dbReference>
<protein>
    <submittedName>
        <fullName evidence="3">Uncharacterized protein</fullName>
    </submittedName>
</protein>
<comment type="caution">
    <text evidence="3">The sequence shown here is derived from an EMBL/GenBank/DDBJ whole genome shotgun (WGS) entry which is preliminary data.</text>
</comment>
<dbReference type="Proteomes" id="UP001408789">
    <property type="component" value="Unassembled WGS sequence"/>
</dbReference>
<evidence type="ECO:0000313" key="3">
    <source>
        <dbReference type="EMBL" id="KAK9066988.1"/>
    </source>
</evidence>
<proteinExistence type="inferred from homology"/>
<dbReference type="AlphaFoldDB" id="A0AAP0GXI5"/>
<dbReference type="EMBL" id="JBCNJP010000015">
    <property type="protein sequence ID" value="KAK9066988.1"/>
    <property type="molecule type" value="Genomic_DNA"/>
</dbReference>
<dbReference type="GO" id="GO:0004749">
    <property type="term" value="F:ribose phosphate diphosphokinase activity"/>
    <property type="evidence" value="ECO:0007669"/>
    <property type="project" value="InterPro"/>
</dbReference>
<dbReference type="InterPro" id="IPR000842">
    <property type="entry name" value="PRib_PP_synth_CS"/>
</dbReference>
<dbReference type="GO" id="GO:0006015">
    <property type="term" value="P:5-phosphoribose 1-diphosphate biosynthetic process"/>
    <property type="evidence" value="ECO:0007669"/>
    <property type="project" value="TreeGrafter"/>
</dbReference>
<reference evidence="3 4" key="1">
    <citation type="submission" date="2024-04" db="EMBL/GenBank/DDBJ databases">
        <title>The reference genome of an endangered Asteraceae, Deinandra increscens subsp. villosa, native to the Central Coast of California.</title>
        <authorList>
            <person name="Guilliams M."/>
            <person name="Hasenstab-Lehman K."/>
            <person name="Meyer R."/>
            <person name="Mcevoy S."/>
        </authorList>
    </citation>
    <scope>NUCLEOTIDE SEQUENCE [LARGE SCALE GENOMIC DNA]</scope>
    <source>
        <tissue evidence="3">Leaf</tissue>
    </source>
</reference>
<dbReference type="PROSITE" id="PS00114">
    <property type="entry name" value="PRPP_SYNTHASE"/>
    <property type="match status" value="1"/>
</dbReference>
<keyword evidence="2" id="KW-0460">Magnesium</keyword>
<dbReference type="SUPFAM" id="SSF53271">
    <property type="entry name" value="PRTase-like"/>
    <property type="match status" value="1"/>
</dbReference>
<dbReference type="GO" id="GO:0009156">
    <property type="term" value="P:ribonucleoside monophosphate biosynthetic process"/>
    <property type="evidence" value="ECO:0007669"/>
    <property type="project" value="InterPro"/>
</dbReference>
<dbReference type="Gene3D" id="3.40.50.2020">
    <property type="match status" value="1"/>
</dbReference>
<comment type="similarity">
    <text evidence="1">Belongs to the ribose-phosphate pyrophosphokinase family.</text>
</comment>
<dbReference type="GO" id="GO:0006164">
    <property type="term" value="P:purine nucleotide biosynthetic process"/>
    <property type="evidence" value="ECO:0007669"/>
    <property type="project" value="TreeGrafter"/>
</dbReference>
<organism evidence="3 4">
    <name type="scientific">Deinandra increscens subsp. villosa</name>
    <dbReference type="NCBI Taxonomy" id="3103831"/>
    <lineage>
        <taxon>Eukaryota</taxon>
        <taxon>Viridiplantae</taxon>
        <taxon>Streptophyta</taxon>
        <taxon>Embryophyta</taxon>
        <taxon>Tracheophyta</taxon>
        <taxon>Spermatophyta</taxon>
        <taxon>Magnoliopsida</taxon>
        <taxon>eudicotyledons</taxon>
        <taxon>Gunneridae</taxon>
        <taxon>Pentapetalae</taxon>
        <taxon>asterids</taxon>
        <taxon>campanulids</taxon>
        <taxon>Asterales</taxon>
        <taxon>Asteraceae</taxon>
        <taxon>Asteroideae</taxon>
        <taxon>Heliantheae alliance</taxon>
        <taxon>Madieae</taxon>
        <taxon>Madiinae</taxon>
        <taxon>Deinandra</taxon>
    </lineage>
</organism>
<name>A0AAP0GXI5_9ASTR</name>